<dbReference type="Proteomes" id="UP000681035">
    <property type="component" value="Chromosome"/>
</dbReference>
<reference evidence="2" key="1">
    <citation type="submission" date="2020-09" db="EMBL/GenBank/DDBJ databases">
        <title>New species isolated from human feces.</title>
        <authorList>
            <person name="Kitahara M."/>
            <person name="Shigeno Y."/>
            <person name="Shime M."/>
            <person name="Matsumoto Y."/>
            <person name="Nakamura S."/>
            <person name="Motooka D."/>
            <person name="Fukuoka S."/>
            <person name="Nishikawa H."/>
            <person name="Benno Y."/>
        </authorList>
    </citation>
    <scope>NUCLEOTIDE SEQUENCE</scope>
    <source>
        <strain evidence="2">MM50</strain>
    </source>
</reference>
<dbReference type="EMBL" id="AP023418">
    <property type="protein sequence ID" value="BCK80878.1"/>
    <property type="molecule type" value="Genomic_DNA"/>
</dbReference>
<evidence type="ECO:0000313" key="2">
    <source>
        <dbReference type="EMBL" id="BCK80878.1"/>
    </source>
</evidence>
<dbReference type="SUPFAM" id="SSF53167">
    <property type="entry name" value="Purine and uridine phosphorylases"/>
    <property type="match status" value="1"/>
</dbReference>
<dbReference type="GO" id="GO:0003824">
    <property type="term" value="F:catalytic activity"/>
    <property type="evidence" value="ECO:0007669"/>
    <property type="project" value="InterPro"/>
</dbReference>
<dbReference type="Gene3D" id="3.40.50.1580">
    <property type="entry name" value="Nucleoside phosphorylase domain"/>
    <property type="match status" value="1"/>
</dbReference>
<name>A0A810PXL2_9FIRM</name>
<accession>A0A810PXL2</accession>
<dbReference type="AlphaFoldDB" id="A0A810PXL2"/>
<dbReference type="InterPro" id="IPR035994">
    <property type="entry name" value="Nucleoside_phosphorylase_sf"/>
</dbReference>
<proteinExistence type="predicted"/>
<protein>
    <recommendedName>
        <fullName evidence="1">Nucleoside phosphorylase domain-containing protein</fullName>
    </recommendedName>
</protein>
<dbReference type="InterPro" id="IPR000845">
    <property type="entry name" value="Nucleoside_phosphorylase_d"/>
</dbReference>
<dbReference type="Pfam" id="PF01048">
    <property type="entry name" value="PNP_UDP_1"/>
    <property type="match status" value="1"/>
</dbReference>
<gene>
    <name evidence="2" type="ORF">MM50RIKEN_06410</name>
</gene>
<keyword evidence="3" id="KW-1185">Reference proteome</keyword>
<evidence type="ECO:0000313" key="3">
    <source>
        <dbReference type="Proteomes" id="UP000681035"/>
    </source>
</evidence>
<dbReference type="KEGG" id="vcop:MM50RIKEN_06410"/>
<feature type="domain" description="Nucleoside phosphorylase" evidence="1">
    <location>
        <begin position="1"/>
        <end position="53"/>
    </location>
</feature>
<organism evidence="2 3">
    <name type="scientific">Vescimonas coprocola</name>
    <dbReference type="NCBI Taxonomy" id="2714355"/>
    <lineage>
        <taxon>Bacteria</taxon>
        <taxon>Bacillati</taxon>
        <taxon>Bacillota</taxon>
        <taxon>Clostridia</taxon>
        <taxon>Eubacteriales</taxon>
        <taxon>Oscillospiraceae</taxon>
        <taxon>Vescimonas</taxon>
    </lineage>
</organism>
<evidence type="ECO:0000259" key="1">
    <source>
        <dbReference type="Pfam" id="PF01048"/>
    </source>
</evidence>
<dbReference type="GO" id="GO:0009116">
    <property type="term" value="P:nucleoside metabolic process"/>
    <property type="evidence" value="ECO:0007669"/>
    <property type="project" value="InterPro"/>
</dbReference>
<sequence>MDGFFRETKEKVAYRKSEGCSVAEMECSALAACAAFRSATWGMLLYTADSLADVQRYDQRHWGGSAYEYALTLCLDAVLAL</sequence>